<sequence length="83" mass="9214">MHLAQRNHRLHAVAIAVLTQDLAVITLVGKHITATLAWATLAARKADLIQQRLEVTRVSLFARRQHDGQREAMTVAGEVYFGS</sequence>
<gene>
    <name evidence="1" type="ORF">BKM07_25600</name>
</gene>
<protein>
    <recommendedName>
        <fullName evidence="3">Secreted protein</fullName>
    </recommendedName>
</protein>
<evidence type="ECO:0000313" key="1">
    <source>
        <dbReference type="EMBL" id="POD61501.1"/>
    </source>
</evidence>
<name>A0ABD6V3Y5_9PSED</name>
<reference evidence="1 2" key="1">
    <citation type="submission" date="2016-10" db="EMBL/GenBank/DDBJ databases">
        <title>Comparative genomics of Pseudomonas syringae.</title>
        <authorList>
            <person name="Hulin M.T."/>
        </authorList>
    </citation>
    <scope>NUCLEOTIDE SEQUENCE [LARGE SCALE GENOMIC DNA]</scope>
    <source>
        <strain evidence="1 2">9643</strain>
    </source>
</reference>
<proteinExistence type="predicted"/>
<evidence type="ECO:0000313" key="2">
    <source>
        <dbReference type="Proteomes" id="UP000236998"/>
    </source>
</evidence>
<dbReference type="AlphaFoldDB" id="A0ABD6V3Y5"/>
<accession>A0ABD6V3Y5</accession>
<dbReference type="Proteomes" id="UP000236998">
    <property type="component" value="Unassembled WGS sequence"/>
</dbReference>
<comment type="caution">
    <text evidence="1">The sequence shown here is derived from an EMBL/GenBank/DDBJ whole genome shotgun (WGS) entry which is preliminary data.</text>
</comment>
<dbReference type="EMBL" id="MLET01000031">
    <property type="protein sequence ID" value="POD61501.1"/>
    <property type="molecule type" value="Genomic_DNA"/>
</dbReference>
<evidence type="ECO:0008006" key="3">
    <source>
        <dbReference type="Google" id="ProtNLM"/>
    </source>
</evidence>
<organism evidence="1 2">
    <name type="scientific">Pseudomonas syringae group genomosp. 3</name>
    <dbReference type="NCBI Taxonomy" id="251701"/>
    <lineage>
        <taxon>Bacteria</taxon>
        <taxon>Pseudomonadati</taxon>
        <taxon>Pseudomonadota</taxon>
        <taxon>Gammaproteobacteria</taxon>
        <taxon>Pseudomonadales</taxon>
        <taxon>Pseudomonadaceae</taxon>
        <taxon>Pseudomonas</taxon>
    </lineage>
</organism>